<gene>
    <name evidence="2" type="ORF">K3F53_02990</name>
    <name evidence="3" type="ORF">SAMN04489735_103810</name>
</gene>
<feature type="chain" id="PRO_5011632301" description="Secreted protein" evidence="1">
    <location>
        <begin position="25"/>
        <end position="135"/>
    </location>
</feature>
<keyword evidence="5" id="KW-1185">Reference proteome</keyword>
<sequence length="135" mass="13035">MKRLILSAGLSTVILMGSMGSAFAAEPPTNSLDGGLGSILGAVNQLVGSSKVNVQSGVSLNVDDVTVTAKAVNSTEQSGLTGLISGGILGGTSGTSASASYAGYSASTSANGSWGLASSVQSIGGLLNNLGQALK</sequence>
<dbReference type="Proteomes" id="UP000826616">
    <property type="component" value="Chromosome"/>
</dbReference>
<dbReference type="AlphaFoldDB" id="A0A1G8DZW7"/>
<evidence type="ECO:0000313" key="3">
    <source>
        <dbReference type="EMBL" id="SDH63184.1"/>
    </source>
</evidence>
<evidence type="ECO:0008006" key="6">
    <source>
        <dbReference type="Google" id="ProtNLM"/>
    </source>
</evidence>
<name>A0A1G8DZW7_ANETH</name>
<dbReference type="GeneID" id="97140325"/>
<evidence type="ECO:0000313" key="4">
    <source>
        <dbReference type="Proteomes" id="UP000198956"/>
    </source>
</evidence>
<proteinExistence type="predicted"/>
<organism evidence="3 4">
    <name type="scientific">Aneurinibacillus thermoaerophilus</name>
    <dbReference type="NCBI Taxonomy" id="143495"/>
    <lineage>
        <taxon>Bacteria</taxon>
        <taxon>Bacillati</taxon>
        <taxon>Bacillota</taxon>
        <taxon>Bacilli</taxon>
        <taxon>Bacillales</taxon>
        <taxon>Paenibacillaceae</taxon>
        <taxon>Aneurinibacillus group</taxon>
        <taxon>Aneurinibacillus</taxon>
    </lineage>
</organism>
<feature type="signal peptide" evidence="1">
    <location>
        <begin position="1"/>
        <end position="24"/>
    </location>
</feature>
<keyword evidence="1" id="KW-0732">Signal</keyword>
<reference evidence="3 4" key="1">
    <citation type="submission" date="2016-10" db="EMBL/GenBank/DDBJ databases">
        <authorList>
            <person name="de Groot N.N."/>
        </authorList>
    </citation>
    <scope>NUCLEOTIDE SEQUENCE [LARGE SCALE GENOMIC DNA]</scope>
    <source>
        <strain evidence="3 4">L 420-91</strain>
    </source>
</reference>
<evidence type="ECO:0000313" key="5">
    <source>
        <dbReference type="Proteomes" id="UP000826616"/>
    </source>
</evidence>
<protein>
    <recommendedName>
        <fullName evidence="6">Secreted protein</fullName>
    </recommendedName>
</protein>
<accession>A0A1G8DZW7</accession>
<evidence type="ECO:0000313" key="2">
    <source>
        <dbReference type="EMBL" id="QYY43269.1"/>
    </source>
</evidence>
<dbReference type="EMBL" id="CP080764">
    <property type="protein sequence ID" value="QYY43269.1"/>
    <property type="molecule type" value="Genomic_DNA"/>
</dbReference>
<evidence type="ECO:0000256" key="1">
    <source>
        <dbReference type="SAM" id="SignalP"/>
    </source>
</evidence>
<dbReference type="EMBL" id="FNDE01000038">
    <property type="protein sequence ID" value="SDH63184.1"/>
    <property type="molecule type" value="Genomic_DNA"/>
</dbReference>
<dbReference type="Proteomes" id="UP000198956">
    <property type="component" value="Unassembled WGS sequence"/>
</dbReference>
<reference evidence="2 5" key="2">
    <citation type="submission" date="2021-08" db="EMBL/GenBank/DDBJ databases">
        <title>Complete genome sequence of the strain Aneurinibacillus thermoaerophilus CCM 8960.</title>
        <authorList>
            <person name="Musilova J."/>
            <person name="Kourilova X."/>
            <person name="Pernicova I."/>
            <person name="Bezdicek M."/>
            <person name="Lengerova M."/>
            <person name="Obruca S."/>
            <person name="Sedlar K."/>
        </authorList>
    </citation>
    <scope>NUCLEOTIDE SEQUENCE [LARGE SCALE GENOMIC DNA]</scope>
    <source>
        <strain evidence="2 5">CCM 8960</strain>
    </source>
</reference>
<dbReference type="RefSeq" id="WP_091261093.1">
    <property type="nucleotide sequence ID" value="NZ_CP080764.1"/>
</dbReference>